<dbReference type="PROSITE" id="PS51679">
    <property type="entry name" value="SAM_MT_C5"/>
    <property type="match status" value="1"/>
</dbReference>
<dbReference type="AlphaFoldDB" id="A0A7S3VA68"/>
<feature type="compositionally biased region" description="Polar residues" evidence="6">
    <location>
        <begin position="197"/>
        <end position="219"/>
    </location>
</feature>
<dbReference type="InterPro" id="IPR050390">
    <property type="entry name" value="C5-Methyltransferase"/>
</dbReference>
<gene>
    <name evidence="7" type="ORF">CDEB00056_LOCUS11775</name>
</gene>
<dbReference type="SUPFAM" id="SSF53335">
    <property type="entry name" value="S-adenosyl-L-methionine-dependent methyltransferases"/>
    <property type="match status" value="1"/>
</dbReference>
<dbReference type="Gene3D" id="3.40.50.150">
    <property type="entry name" value="Vaccinia Virus protein VP39"/>
    <property type="match status" value="1"/>
</dbReference>
<reference evidence="7" key="1">
    <citation type="submission" date="2021-01" db="EMBL/GenBank/DDBJ databases">
        <authorList>
            <person name="Corre E."/>
            <person name="Pelletier E."/>
            <person name="Niang G."/>
            <person name="Scheremetjew M."/>
            <person name="Finn R."/>
            <person name="Kale V."/>
            <person name="Holt S."/>
            <person name="Cochrane G."/>
            <person name="Meng A."/>
            <person name="Brown T."/>
            <person name="Cohen L."/>
        </authorList>
    </citation>
    <scope>NUCLEOTIDE SEQUENCE</scope>
    <source>
        <strain evidence="7">MM31A-1</strain>
    </source>
</reference>
<dbReference type="PANTHER" id="PTHR10629">
    <property type="entry name" value="CYTOSINE-SPECIFIC METHYLTRANSFERASE"/>
    <property type="match status" value="1"/>
</dbReference>
<dbReference type="InterPro" id="IPR031303">
    <property type="entry name" value="C5_meth_CS"/>
</dbReference>
<protein>
    <recommendedName>
        <fullName evidence="1">DNA (cytosine-5-)-methyltransferase</fullName>
        <ecNumber evidence="1">2.1.1.37</ecNumber>
    </recommendedName>
</protein>
<evidence type="ECO:0000256" key="1">
    <source>
        <dbReference type="ARBA" id="ARBA00011975"/>
    </source>
</evidence>
<keyword evidence="3 5" id="KW-0808">Transferase</keyword>
<dbReference type="GO" id="GO:0032259">
    <property type="term" value="P:methylation"/>
    <property type="evidence" value="ECO:0007669"/>
    <property type="project" value="UniProtKB-KW"/>
</dbReference>
<name>A0A7S3VA68_9STRA</name>
<feature type="compositionally biased region" description="Basic and acidic residues" evidence="6">
    <location>
        <begin position="102"/>
        <end position="142"/>
    </location>
</feature>
<comment type="similarity">
    <text evidence="5">Belongs to the class I-like SAM-binding methyltransferase superfamily. C5-methyltransferase family.</text>
</comment>
<sequence length="742" mass="84679">MDENEGRRRNIRDRISELEKERHETLQFDKRFTSNDENVDSFGKLEVFQEGTQQKYNKRKKVLEDELKALGEGTNEQPLLLDHHSLRCKRRRLNRKRTNRRNSVESYDHTRSREENKCQRDVGSQSDRDSPTSECDSGRDNECSSSEKQTRKEVIEILDSSDSSDDDDQIHTERNVDAEVIDSSDLDDDEVNEEGNDSQLSGEDNIQESSENLAQQTPLDSGRMESDDDHFDSDDDEDEDDVRSELRKENMNRIEESKLSMAVQGFRQKSVEVPQPPDIDDIDDIDGSSQTSIAIANDAIPFEAEGGEVIHHGERFRKNHCYLMDTGGGNQEIVGILDFVSDHAARCILVVRFEDTIIGIEDEGLEYKADYIHESHVQIYKEVSIVELSELGEEPEDVKEIPKLIYEPQRDGIWCQFGYFYNEHSFIQAGRRNQIKSLEFFAGCGGSLQGYHSCNFKTVMAIENDDMAVKTLKANNEGLRVYEGCVRDFIKDYDTLSFAIGKIDHVHFSPPCKGFSTANRNEIMSDNDRANNDLSLLIIDVVRKTSCATAVFENVLGMWRRKNVHYMKNIVKELLKLNYQVRCATLKACDYGDAQKRPRFFMFISKNSIPIPSIPAKTHADTNSYVTVEEAFSSLDYNDGAMENMNFKTSDLRPGQHGLIRLDSQKIAPSVRASSIPPFHYKEDRCISVREAATLQSFPTYYIFHGNITSQYRQVGNAIPVKLASNVARSIQTVLAHKYEGE</sequence>
<feature type="active site" evidence="5">
    <location>
        <position position="512"/>
    </location>
</feature>
<feature type="compositionally biased region" description="Acidic residues" evidence="6">
    <location>
        <begin position="226"/>
        <end position="242"/>
    </location>
</feature>
<dbReference type="EMBL" id="HBIO01015253">
    <property type="protein sequence ID" value="CAE0466923.1"/>
    <property type="molecule type" value="Transcribed_RNA"/>
</dbReference>
<dbReference type="PROSITE" id="PS00095">
    <property type="entry name" value="C5_MTASE_2"/>
    <property type="match status" value="1"/>
</dbReference>
<dbReference type="EC" id="2.1.1.37" evidence="1"/>
<feature type="compositionally biased region" description="Basic residues" evidence="6">
    <location>
        <begin position="91"/>
        <end position="100"/>
    </location>
</feature>
<feature type="region of interest" description="Disordered" evidence="6">
    <location>
        <begin position="91"/>
        <end position="244"/>
    </location>
</feature>
<keyword evidence="2 5" id="KW-0489">Methyltransferase</keyword>
<proteinExistence type="inferred from homology"/>
<evidence type="ECO:0000256" key="3">
    <source>
        <dbReference type="ARBA" id="ARBA00022679"/>
    </source>
</evidence>
<organism evidence="7">
    <name type="scientific">Chaetoceros debilis</name>
    <dbReference type="NCBI Taxonomy" id="122233"/>
    <lineage>
        <taxon>Eukaryota</taxon>
        <taxon>Sar</taxon>
        <taxon>Stramenopiles</taxon>
        <taxon>Ochrophyta</taxon>
        <taxon>Bacillariophyta</taxon>
        <taxon>Coscinodiscophyceae</taxon>
        <taxon>Chaetocerotophycidae</taxon>
        <taxon>Chaetocerotales</taxon>
        <taxon>Chaetocerotaceae</taxon>
        <taxon>Chaetoceros</taxon>
    </lineage>
</organism>
<accession>A0A7S3VA68</accession>
<dbReference type="InterPro" id="IPR001525">
    <property type="entry name" value="C5_MeTfrase"/>
</dbReference>
<evidence type="ECO:0000256" key="6">
    <source>
        <dbReference type="SAM" id="MobiDB-lite"/>
    </source>
</evidence>
<evidence type="ECO:0000256" key="5">
    <source>
        <dbReference type="PROSITE-ProRule" id="PRU01016"/>
    </source>
</evidence>
<dbReference type="InterPro" id="IPR029063">
    <property type="entry name" value="SAM-dependent_MTases_sf"/>
</dbReference>
<dbReference type="GO" id="GO:0003886">
    <property type="term" value="F:DNA (cytosine-5-)-methyltransferase activity"/>
    <property type="evidence" value="ECO:0007669"/>
    <property type="project" value="UniProtKB-EC"/>
</dbReference>
<evidence type="ECO:0000256" key="2">
    <source>
        <dbReference type="ARBA" id="ARBA00022603"/>
    </source>
</evidence>
<dbReference type="Pfam" id="PF00145">
    <property type="entry name" value="DNA_methylase"/>
    <property type="match status" value="2"/>
</dbReference>
<keyword evidence="4 5" id="KW-0949">S-adenosyl-L-methionine</keyword>
<evidence type="ECO:0000313" key="7">
    <source>
        <dbReference type="EMBL" id="CAE0466923.1"/>
    </source>
</evidence>
<feature type="compositionally biased region" description="Acidic residues" evidence="6">
    <location>
        <begin position="179"/>
        <end position="196"/>
    </location>
</feature>
<evidence type="ECO:0000256" key="4">
    <source>
        <dbReference type="ARBA" id="ARBA00022691"/>
    </source>
</evidence>
<dbReference type="PANTHER" id="PTHR10629:SF52">
    <property type="entry name" value="DNA (CYTOSINE-5)-METHYLTRANSFERASE 1"/>
    <property type="match status" value="1"/>
</dbReference>